<keyword evidence="2" id="KW-1185">Reference proteome</keyword>
<protein>
    <submittedName>
        <fullName evidence="1">(African queen) hypothetical protein</fullName>
    </submittedName>
</protein>
<dbReference type="InterPro" id="IPR036728">
    <property type="entry name" value="PBP_GOBP_sf"/>
</dbReference>
<dbReference type="InterPro" id="IPR006170">
    <property type="entry name" value="PBP/GOBP"/>
</dbReference>
<dbReference type="EMBL" id="CAKASE010000067">
    <property type="protein sequence ID" value="CAG9571867.1"/>
    <property type="molecule type" value="Genomic_DNA"/>
</dbReference>
<dbReference type="Gene3D" id="1.10.238.20">
    <property type="entry name" value="Pheromone/general odorant binding protein domain"/>
    <property type="match status" value="1"/>
</dbReference>
<accession>A0A8J2QVW3</accession>
<dbReference type="Pfam" id="PF01395">
    <property type="entry name" value="PBP_GOBP"/>
    <property type="match status" value="1"/>
</dbReference>
<dbReference type="AlphaFoldDB" id="A0A8J2QVW3"/>
<dbReference type="SUPFAM" id="SSF47565">
    <property type="entry name" value="Insect pheromone/odorant-binding proteins"/>
    <property type="match status" value="1"/>
</dbReference>
<comment type="caution">
    <text evidence="1">The sequence shown here is derived from an EMBL/GenBank/DDBJ whole genome shotgun (WGS) entry which is preliminary data.</text>
</comment>
<gene>
    <name evidence="1" type="ORF">DCHRY22_LOCUS9947</name>
</gene>
<organism evidence="1 2">
    <name type="scientific">Danaus chrysippus</name>
    <name type="common">African queen</name>
    <dbReference type="NCBI Taxonomy" id="151541"/>
    <lineage>
        <taxon>Eukaryota</taxon>
        <taxon>Metazoa</taxon>
        <taxon>Ecdysozoa</taxon>
        <taxon>Arthropoda</taxon>
        <taxon>Hexapoda</taxon>
        <taxon>Insecta</taxon>
        <taxon>Pterygota</taxon>
        <taxon>Neoptera</taxon>
        <taxon>Endopterygota</taxon>
        <taxon>Lepidoptera</taxon>
        <taxon>Glossata</taxon>
        <taxon>Ditrysia</taxon>
        <taxon>Papilionoidea</taxon>
        <taxon>Nymphalidae</taxon>
        <taxon>Danainae</taxon>
        <taxon>Danaini</taxon>
        <taxon>Danaina</taxon>
        <taxon>Danaus</taxon>
        <taxon>Anosia</taxon>
    </lineage>
</organism>
<evidence type="ECO:0000313" key="1">
    <source>
        <dbReference type="EMBL" id="CAG9571867.1"/>
    </source>
</evidence>
<name>A0A8J2QVW3_9NEOP</name>
<dbReference type="Proteomes" id="UP000789524">
    <property type="component" value="Unassembled WGS sequence"/>
</dbReference>
<sequence length="178" mass="20539">MVGVDTIHDVKIDKDTIITRNMNLKNKNDKSSEAQIEQKNVSPDWSYSSFPKDVKKHVDQFKRNMSECLKEVHANDKRPIKRLSPKKESPVHGDCLIACVLKRNSVIENGKIHKENLIALVKKFYEKDEKLMKKLEKNLDRCIETSARDKDDCAVAARLNECTNDIMTSNKHKIVVNY</sequence>
<reference evidence="1" key="1">
    <citation type="submission" date="2021-09" db="EMBL/GenBank/DDBJ databases">
        <authorList>
            <person name="Martin H S."/>
        </authorList>
    </citation>
    <scope>NUCLEOTIDE SEQUENCE</scope>
</reference>
<dbReference type="SMART" id="SM00708">
    <property type="entry name" value="PhBP"/>
    <property type="match status" value="1"/>
</dbReference>
<proteinExistence type="predicted"/>
<evidence type="ECO:0000313" key="2">
    <source>
        <dbReference type="Proteomes" id="UP000789524"/>
    </source>
</evidence>
<dbReference type="GO" id="GO:0005549">
    <property type="term" value="F:odorant binding"/>
    <property type="evidence" value="ECO:0007669"/>
    <property type="project" value="InterPro"/>
</dbReference>
<dbReference type="CDD" id="cd23992">
    <property type="entry name" value="PBP_GOBP"/>
    <property type="match status" value="1"/>
</dbReference>
<dbReference type="OrthoDB" id="7349907at2759"/>